<name>A0A1X6Y7Q4_9RHOB</name>
<dbReference type="EMBL" id="FWFN01000001">
    <property type="protein sequence ID" value="SLN13240.1"/>
    <property type="molecule type" value="Genomic_DNA"/>
</dbReference>
<protein>
    <submittedName>
        <fullName evidence="3">Fec operon regulator FecR</fullName>
    </submittedName>
</protein>
<dbReference type="RefSeq" id="WP_085886198.1">
    <property type="nucleotide sequence ID" value="NZ_FWFN01000001.1"/>
</dbReference>
<organism evidence="3 4">
    <name type="scientific">Pseudooceanicola marinus</name>
    <dbReference type="NCBI Taxonomy" id="396013"/>
    <lineage>
        <taxon>Bacteria</taxon>
        <taxon>Pseudomonadati</taxon>
        <taxon>Pseudomonadota</taxon>
        <taxon>Alphaproteobacteria</taxon>
        <taxon>Rhodobacterales</taxon>
        <taxon>Paracoccaceae</taxon>
        <taxon>Pseudooceanicola</taxon>
    </lineage>
</organism>
<proteinExistence type="predicted"/>
<dbReference type="InterPro" id="IPR006860">
    <property type="entry name" value="FecR"/>
</dbReference>
<dbReference type="GO" id="GO:0016989">
    <property type="term" value="F:sigma factor antagonist activity"/>
    <property type="evidence" value="ECO:0007669"/>
    <property type="project" value="TreeGrafter"/>
</dbReference>
<gene>
    <name evidence="3" type="ORF">PSM7751_00276</name>
</gene>
<evidence type="ECO:0000259" key="1">
    <source>
        <dbReference type="Pfam" id="PF04773"/>
    </source>
</evidence>
<dbReference type="Gene3D" id="2.60.120.1440">
    <property type="match status" value="1"/>
</dbReference>
<feature type="domain" description="FecR N-terminal" evidence="2">
    <location>
        <begin position="18"/>
        <end position="60"/>
    </location>
</feature>
<dbReference type="Proteomes" id="UP000193963">
    <property type="component" value="Unassembled WGS sequence"/>
</dbReference>
<feature type="domain" description="FecR protein" evidence="1">
    <location>
        <begin position="109"/>
        <end position="199"/>
    </location>
</feature>
<dbReference type="Pfam" id="PF16220">
    <property type="entry name" value="DUF4880"/>
    <property type="match status" value="1"/>
</dbReference>
<dbReference type="InterPro" id="IPR012373">
    <property type="entry name" value="Ferrdict_sens_TM"/>
</dbReference>
<evidence type="ECO:0000259" key="2">
    <source>
        <dbReference type="Pfam" id="PF16220"/>
    </source>
</evidence>
<dbReference type="PANTHER" id="PTHR30273">
    <property type="entry name" value="PERIPLASMIC SIGNAL SENSOR AND SIGMA FACTOR ACTIVATOR FECR-RELATED"/>
    <property type="match status" value="1"/>
</dbReference>
<dbReference type="Pfam" id="PF04773">
    <property type="entry name" value="FecR"/>
    <property type="match status" value="1"/>
</dbReference>
<dbReference type="PANTHER" id="PTHR30273:SF2">
    <property type="entry name" value="PROTEIN FECR"/>
    <property type="match status" value="1"/>
</dbReference>
<accession>A0A1X6Y7Q4</accession>
<evidence type="ECO:0000313" key="4">
    <source>
        <dbReference type="Proteomes" id="UP000193963"/>
    </source>
</evidence>
<keyword evidence="4" id="KW-1185">Reference proteome</keyword>
<sequence length="314" mass="33279">MTDRFDTNETGPDDPLLREALEWLVRLRDEQATTAEQQAFEAWLAKGAPQRAAWAEATRLWECFEPARAQVQAMRQRDRALSRRDLLRGAGALTLAGAGGWTLLARGERIGTAPGEIRKLTLADGTRITLGARSTLEAPTDGGPLTLHRGGAYFARPGRNGTAPLQVAVAGAGISCATGAFDLALWPDRATLAVARDAVVLRPAGNSAERSLHAGWATSLHAGGMTAPSPVPPTAIGAWRDGRLIFRDAPLAEVFAALDRYRGGRLLCLDAQTRQIPVTAVFDAATPDAALRTVADSLGLSLVPLPGGLTLVRT</sequence>
<dbReference type="PIRSF" id="PIRSF018266">
    <property type="entry name" value="FecR"/>
    <property type="match status" value="1"/>
</dbReference>
<evidence type="ECO:0000313" key="3">
    <source>
        <dbReference type="EMBL" id="SLN13240.1"/>
    </source>
</evidence>
<dbReference type="InterPro" id="IPR032623">
    <property type="entry name" value="FecR_N"/>
</dbReference>
<dbReference type="AlphaFoldDB" id="A0A1X6Y7Q4"/>
<reference evidence="3 4" key="1">
    <citation type="submission" date="2017-03" db="EMBL/GenBank/DDBJ databases">
        <authorList>
            <person name="Afonso C.L."/>
            <person name="Miller P.J."/>
            <person name="Scott M.A."/>
            <person name="Spackman E."/>
            <person name="Goraichik I."/>
            <person name="Dimitrov K.M."/>
            <person name="Suarez D.L."/>
            <person name="Swayne D.E."/>
        </authorList>
    </citation>
    <scope>NUCLEOTIDE SEQUENCE [LARGE SCALE GENOMIC DNA]</scope>
    <source>
        <strain evidence="3 4">CECT 7751</strain>
    </source>
</reference>
<dbReference type="OrthoDB" id="636724at2"/>
<dbReference type="Gene3D" id="3.55.50.30">
    <property type="match status" value="1"/>
</dbReference>